<feature type="transmembrane region" description="Helical" evidence="5">
    <location>
        <begin position="32"/>
        <end position="50"/>
    </location>
</feature>
<sequence length="51" mass="5435">MADLIGLAILFLILALVAYVLGAKGVAGLSMTIAKWLVIIFIILAIISFFL</sequence>
<proteinExistence type="inferred from homology"/>
<dbReference type="Proteomes" id="UP000005095">
    <property type="component" value="Chromosome"/>
</dbReference>
<keyword evidence="3 5" id="KW-1133">Transmembrane helix</keyword>
<gene>
    <name evidence="6" type="ORF">Metli_0226</name>
</gene>
<dbReference type="AlphaFoldDB" id="J0S6N8"/>
<evidence type="ECO:0000256" key="4">
    <source>
        <dbReference type="ARBA" id="ARBA00023136"/>
    </source>
</evidence>
<comment type="similarity">
    <text evidence="5">Belongs to the UPF0391 family.</text>
</comment>
<keyword evidence="2 5" id="KW-0812">Transmembrane</keyword>
<keyword evidence="1 5" id="KW-1003">Cell membrane</keyword>
<keyword evidence="7" id="KW-1185">Reference proteome</keyword>
<evidence type="ECO:0000313" key="7">
    <source>
        <dbReference type="Proteomes" id="UP000005095"/>
    </source>
</evidence>
<dbReference type="RefSeq" id="WP_004037225.1">
    <property type="nucleotide sequence ID" value="NZ_CM001555.1"/>
</dbReference>
<evidence type="ECO:0000313" key="6">
    <source>
        <dbReference type="EMBL" id="EJG06199.1"/>
    </source>
</evidence>
<evidence type="ECO:0000256" key="3">
    <source>
        <dbReference type="ARBA" id="ARBA00022989"/>
    </source>
</evidence>
<dbReference type="Pfam" id="PF07043">
    <property type="entry name" value="DUF1328"/>
    <property type="match status" value="1"/>
</dbReference>
<dbReference type="GO" id="GO:0005886">
    <property type="term" value="C:plasma membrane"/>
    <property type="evidence" value="ECO:0007669"/>
    <property type="project" value="UniProtKB-SubCell"/>
</dbReference>
<comment type="subcellular location">
    <subcellularLocation>
        <location evidence="5">Cell membrane</location>
        <topology evidence="5">Single-pass membrane protein</topology>
    </subcellularLocation>
</comment>
<dbReference type="HOGENOM" id="CLU_187346_3_2_2"/>
<evidence type="ECO:0000256" key="1">
    <source>
        <dbReference type="ARBA" id="ARBA00022475"/>
    </source>
</evidence>
<dbReference type="PIRSF" id="PIRSF036466">
    <property type="entry name" value="UCP036466"/>
    <property type="match status" value="1"/>
</dbReference>
<name>J0S6N8_9EURY</name>
<accession>J0S6N8</accession>
<dbReference type="NCBIfam" id="NF010229">
    <property type="entry name" value="PRK13682.1-4"/>
    <property type="match status" value="1"/>
</dbReference>
<reference evidence="6 7" key="1">
    <citation type="submission" date="2011-08" db="EMBL/GenBank/DDBJ databases">
        <title>The complete genome of Methanofollis liminatans DSM 4140.</title>
        <authorList>
            <consortium name="US DOE Joint Genome Institute (JGI-PGF)"/>
            <person name="Lucas S."/>
            <person name="Han J."/>
            <person name="Lapidus A."/>
            <person name="Bruce D."/>
            <person name="Goodwin L."/>
            <person name="Pitluck S."/>
            <person name="Peters L."/>
            <person name="Kyrpides N."/>
            <person name="Mavromatis K."/>
            <person name="Ivanova N."/>
            <person name="Mikhailova N."/>
            <person name="Lu M."/>
            <person name="Detter J.C."/>
            <person name="Tapia R."/>
            <person name="Han C."/>
            <person name="Land M."/>
            <person name="Hauser L."/>
            <person name="Markowitz V."/>
            <person name="Cheng J.-F."/>
            <person name="Hugenholtz P."/>
            <person name="Woyke T."/>
            <person name="Wu D."/>
            <person name="Spring S."/>
            <person name="Schuler E."/>
            <person name="Brambilla E."/>
            <person name="Klenk H.-P."/>
            <person name="Eisen J.A."/>
        </authorList>
    </citation>
    <scope>NUCLEOTIDE SEQUENCE [LARGE SCALE GENOMIC DNA]</scope>
    <source>
        <strain evidence="6 7">DSM 4140</strain>
    </source>
</reference>
<protein>
    <recommendedName>
        <fullName evidence="5">UPF0391 membrane protein Metli_0226</fullName>
    </recommendedName>
</protein>
<evidence type="ECO:0000256" key="2">
    <source>
        <dbReference type="ARBA" id="ARBA00022692"/>
    </source>
</evidence>
<dbReference type="InterPro" id="IPR009760">
    <property type="entry name" value="DUF1328"/>
</dbReference>
<organism evidence="6 7">
    <name type="scientific">Methanofollis liminatans DSM 4140</name>
    <dbReference type="NCBI Taxonomy" id="28892"/>
    <lineage>
        <taxon>Archaea</taxon>
        <taxon>Methanobacteriati</taxon>
        <taxon>Methanobacteriota</taxon>
        <taxon>Stenosarchaea group</taxon>
        <taxon>Methanomicrobia</taxon>
        <taxon>Methanomicrobiales</taxon>
        <taxon>Methanomicrobiaceae</taxon>
        <taxon>Methanofollis</taxon>
    </lineage>
</organism>
<evidence type="ECO:0000256" key="5">
    <source>
        <dbReference type="HAMAP-Rule" id="MF_01361"/>
    </source>
</evidence>
<dbReference type="EMBL" id="CM001555">
    <property type="protein sequence ID" value="EJG06199.1"/>
    <property type="molecule type" value="Genomic_DNA"/>
</dbReference>
<keyword evidence="4 5" id="KW-0472">Membrane</keyword>
<dbReference type="HAMAP" id="MF_01361">
    <property type="entry name" value="UPF0391"/>
    <property type="match status" value="1"/>
</dbReference>